<dbReference type="RefSeq" id="WP_138723836.1">
    <property type="nucleotide sequence ID" value="NZ_SSHJ02000007.1"/>
</dbReference>
<sequence length="97" mass="11124">MRFEREVFFWTLAQVKLAMSEGFDQVVYPRDRECYGMDDVVAVRGEAEADGFAALNGDWCVQPIGDFLGTLLQVRTNRVLPPIIETGFYYHNQKTGR</sequence>
<organism evidence="1 2">
    <name type="scientific">Pedobacter ureilyticus</name>
    <dbReference type="NCBI Taxonomy" id="1393051"/>
    <lineage>
        <taxon>Bacteria</taxon>
        <taxon>Pseudomonadati</taxon>
        <taxon>Bacteroidota</taxon>
        <taxon>Sphingobacteriia</taxon>
        <taxon>Sphingobacteriales</taxon>
        <taxon>Sphingobacteriaceae</taxon>
        <taxon>Pedobacter</taxon>
    </lineage>
</organism>
<evidence type="ECO:0000313" key="2">
    <source>
        <dbReference type="Proteomes" id="UP001517247"/>
    </source>
</evidence>
<gene>
    <name evidence="1" type="ORF">E6A44_014265</name>
</gene>
<name>A0ABW9J980_9SPHI</name>
<dbReference type="EMBL" id="SSHJ02000007">
    <property type="protein sequence ID" value="MFN0256750.1"/>
    <property type="molecule type" value="Genomic_DNA"/>
</dbReference>
<evidence type="ECO:0000313" key="1">
    <source>
        <dbReference type="EMBL" id="MFN0256750.1"/>
    </source>
</evidence>
<proteinExistence type="predicted"/>
<comment type="caution">
    <text evidence="1">The sequence shown here is derived from an EMBL/GenBank/DDBJ whole genome shotgun (WGS) entry which is preliminary data.</text>
</comment>
<dbReference type="Proteomes" id="UP001517247">
    <property type="component" value="Unassembled WGS sequence"/>
</dbReference>
<protein>
    <submittedName>
        <fullName evidence="1">Uncharacterized protein</fullName>
    </submittedName>
</protein>
<keyword evidence="2" id="KW-1185">Reference proteome</keyword>
<accession>A0ABW9J980</accession>
<reference evidence="1 2" key="1">
    <citation type="submission" date="2024-12" db="EMBL/GenBank/DDBJ databases">
        <authorList>
            <person name="Hu S."/>
        </authorList>
    </citation>
    <scope>NUCLEOTIDE SEQUENCE [LARGE SCALE GENOMIC DNA]</scope>
    <source>
        <strain evidence="1 2">THG-T11</strain>
    </source>
</reference>